<dbReference type="Proteomes" id="UP000055024">
    <property type="component" value="Unassembled WGS sequence"/>
</dbReference>
<name>A0A0V1GPE6_9BILA</name>
<proteinExistence type="predicted"/>
<reference evidence="1 2" key="1">
    <citation type="submission" date="2015-01" db="EMBL/GenBank/DDBJ databases">
        <title>Evolution of Trichinella species and genotypes.</title>
        <authorList>
            <person name="Korhonen P.K."/>
            <person name="Edoardo P."/>
            <person name="Giuseppe L.R."/>
            <person name="Gasser R.B."/>
        </authorList>
    </citation>
    <scope>NUCLEOTIDE SEQUENCE [LARGE SCALE GENOMIC DNA]</scope>
    <source>
        <strain evidence="1">ISS1029</strain>
    </source>
</reference>
<evidence type="ECO:0000313" key="2">
    <source>
        <dbReference type="Proteomes" id="UP000055024"/>
    </source>
</evidence>
<gene>
    <name evidence="1" type="ORF">T11_6082</name>
</gene>
<accession>A0A0V1GPE6</accession>
<comment type="caution">
    <text evidence="1">The sequence shown here is derived from an EMBL/GenBank/DDBJ whole genome shotgun (WGS) entry which is preliminary data.</text>
</comment>
<evidence type="ECO:0000313" key="1">
    <source>
        <dbReference type="EMBL" id="KRZ00134.1"/>
    </source>
</evidence>
<dbReference type="AlphaFoldDB" id="A0A0V1GPE6"/>
<sequence>MVPKKAIDGTSRIAVDASSFRGAVDIAFFDATLIIDFPTSCLEVDIQSRKGI</sequence>
<dbReference type="EMBL" id="JYDP01000567">
    <property type="protein sequence ID" value="KRZ00134.1"/>
    <property type="molecule type" value="Genomic_DNA"/>
</dbReference>
<organism evidence="1 2">
    <name type="scientific">Trichinella zimbabwensis</name>
    <dbReference type="NCBI Taxonomy" id="268475"/>
    <lineage>
        <taxon>Eukaryota</taxon>
        <taxon>Metazoa</taxon>
        <taxon>Ecdysozoa</taxon>
        <taxon>Nematoda</taxon>
        <taxon>Enoplea</taxon>
        <taxon>Dorylaimia</taxon>
        <taxon>Trichinellida</taxon>
        <taxon>Trichinellidae</taxon>
        <taxon>Trichinella</taxon>
    </lineage>
</organism>
<protein>
    <submittedName>
        <fullName evidence="1">Uncharacterized protein</fullName>
    </submittedName>
</protein>
<keyword evidence="2" id="KW-1185">Reference proteome</keyword>